<organism evidence="1 2">
    <name type="scientific">Bizionia algoritergicola</name>
    <dbReference type="NCBI Taxonomy" id="291187"/>
    <lineage>
        <taxon>Bacteria</taxon>
        <taxon>Pseudomonadati</taxon>
        <taxon>Bacteroidota</taxon>
        <taxon>Flavobacteriia</taxon>
        <taxon>Flavobacteriales</taxon>
        <taxon>Flavobacteriaceae</taxon>
        <taxon>Bizionia</taxon>
    </lineage>
</organism>
<accession>A0A5D0QMQ1</accession>
<keyword evidence="2" id="KW-1185">Reference proteome</keyword>
<dbReference type="Proteomes" id="UP000324358">
    <property type="component" value="Unassembled WGS sequence"/>
</dbReference>
<protein>
    <submittedName>
        <fullName evidence="1">Uncharacterized protein</fullName>
    </submittedName>
</protein>
<dbReference type="EMBL" id="VSKL01000012">
    <property type="protein sequence ID" value="TYB69474.1"/>
    <property type="molecule type" value="Genomic_DNA"/>
</dbReference>
<reference evidence="1 2" key="1">
    <citation type="submission" date="2019-08" db="EMBL/GenBank/DDBJ databases">
        <title>Genomes of Antarctic Bizionia species.</title>
        <authorList>
            <person name="Bowman J.P."/>
        </authorList>
    </citation>
    <scope>NUCLEOTIDE SEQUENCE [LARGE SCALE GENOMIC DNA]</scope>
    <source>
        <strain evidence="1 2">APA-1</strain>
    </source>
</reference>
<evidence type="ECO:0000313" key="1">
    <source>
        <dbReference type="EMBL" id="TYB69474.1"/>
    </source>
</evidence>
<gene>
    <name evidence="1" type="ORF">ES675_16085</name>
</gene>
<proteinExistence type="predicted"/>
<name>A0A5D0QMQ1_9FLAO</name>
<evidence type="ECO:0000313" key="2">
    <source>
        <dbReference type="Proteomes" id="UP000324358"/>
    </source>
</evidence>
<sequence length="75" mass="8752">MSRPYQKVSKTKMDGLSAGTLRDLNLLSRFYFEVITANSRGIVRKPTPKDFLKFLKNDYKKQLNSLEPHDEPLQH</sequence>
<dbReference type="AlphaFoldDB" id="A0A5D0QMQ1"/>
<comment type="caution">
    <text evidence="1">The sequence shown here is derived from an EMBL/GenBank/DDBJ whole genome shotgun (WGS) entry which is preliminary data.</text>
</comment>